<keyword evidence="13 21" id="KW-1133">Transmembrane helix</keyword>
<feature type="transmembrane region" description="Helical" evidence="21">
    <location>
        <begin position="829"/>
        <end position="851"/>
    </location>
</feature>
<reference evidence="23" key="2">
    <citation type="submission" date="2025-09" db="UniProtKB">
        <authorList>
            <consortium name="Ensembl"/>
        </authorList>
    </citation>
    <scope>IDENTIFICATION</scope>
</reference>
<keyword evidence="11" id="KW-0067">ATP-binding</keyword>
<comment type="similarity">
    <text evidence="3">Belongs to the ABC transporter superfamily. ABCA family.</text>
</comment>
<feature type="domain" description="ABC transporter" evidence="22">
    <location>
        <begin position="1034"/>
        <end position="1265"/>
    </location>
</feature>
<keyword evidence="4" id="KW-0813">Transport</keyword>
<evidence type="ECO:0000313" key="24">
    <source>
        <dbReference type="Proteomes" id="UP000472260"/>
    </source>
</evidence>
<feature type="transmembrane region" description="Helical" evidence="21">
    <location>
        <begin position="1809"/>
        <end position="1831"/>
    </location>
</feature>
<evidence type="ECO:0000259" key="22">
    <source>
        <dbReference type="PROSITE" id="PS50893"/>
    </source>
</evidence>
<evidence type="ECO:0000256" key="6">
    <source>
        <dbReference type="ARBA" id="ARBA00022553"/>
    </source>
</evidence>
<feature type="transmembrane region" description="Helical" evidence="21">
    <location>
        <begin position="1689"/>
        <end position="1708"/>
    </location>
</feature>
<feature type="domain" description="ABC transporter" evidence="22">
    <location>
        <begin position="1868"/>
        <end position="2103"/>
    </location>
</feature>
<dbReference type="InterPro" id="IPR027417">
    <property type="entry name" value="P-loop_NTPase"/>
</dbReference>
<keyword evidence="24" id="KW-1185">Reference proteome</keyword>
<evidence type="ECO:0000256" key="3">
    <source>
        <dbReference type="ARBA" id="ARBA00008869"/>
    </source>
</evidence>
<protein>
    <recommendedName>
        <fullName evidence="18">ATP-binding cassette sub-family A member 2</fullName>
    </recommendedName>
    <alternativeName>
        <fullName evidence="19">ATP-binding cassette transporter 2</fullName>
    </alternativeName>
</protein>
<dbReference type="GO" id="GO:0051247">
    <property type="term" value="P:positive regulation of protein metabolic process"/>
    <property type="evidence" value="ECO:0007669"/>
    <property type="project" value="UniProtKB-ARBA"/>
</dbReference>
<dbReference type="Pfam" id="PF00005">
    <property type="entry name" value="ABC_tran"/>
    <property type="match status" value="2"/>
</dbReference>
<proteinExistence type="inferred from homology"/>
<keyword evidence="14 21" id="KW-0472">Membrane</keyword>
<keyword evidence="9" id="KW-0547">Nucleotide-binding</keyword>
<accession>A0A671KXL2</accession>
<feature type="transmembrane region" description="Helical" evidence="21">
    <location>
        <begin position="858"/>
        <end position="879"/>
    </location>
</feature>
<dbReference type="SUPFAM" id="SSF52540">
    <property type="entry name" value="P-loop containing nucleoside triphosphate hydrolases"/>
    <property type="match status" value="2"/>
</dbReference>
<dbReference type="InterPro" id="IPR003593">
    <property type="entry name" value="AAA+_ATPase"/>
</dbReference>
<comment type="function">
    <text evidence="17">Probable lipid transporter that modulates cholesterol sequestration in the late endosome/lysosome by regulating the intracellular sphingolipid metabolism, in turn participates in cholesterol homeostasis. May alter the transbilayer distribution of ceramide in the intraluminal membrane lipid bilayer, favoring its retention in the outer leaflet that results in increased acid ceramidase activity in the late endosome/lysosome, facilitating ceramide deacylation to sphingosine leading to the sequestration of free cholesterol in lysosomes. In addition regulates amyloid-beta production either by activating a signaling pathway that regulates amyloid precursor protein transcription through the modulation of sphingolipid metabolism or through its role in gamma-secretase processing of APP. May play a role in myelin formation.</text>
</comment>
<feature type="transmembrane region" description="Helical" evidence="21">
    <location>
        <begin position="20"/>
        <end position="42"/>
    </location>
</feature>
<comment type="subcellular location">
    <subcellularLocation>
        <location evidence="2">Endosome membrane</location>
    </subcellularLocation>
    <subcellularLocation>
        <location evidence="1">Lysosome membrane</location>
        <topology evidence="1">Multi-pass membrane protein</topology>
    </subcellularLocation>
</comment>
<dbReference type="PROSITE" id="PS00211">
    <property type="entry name" value="ABC_TRANSPORTER_1"/>
    <property type="match status" value="1"/>
</dbReference>
<gene>
    <name evidence="23" type="primary">LOC107672707</name>
</gene>
<feature type="transmembrane region" description="Helical" evidence="21">
    <location>
        <begin position="795"/>
        <end position="817"/>
    </location>
</feature>
<dbReference type="GO" id="GO:0010008">
    <property type="term" value="C:endosome membrane"/>
    <property type="evidence" value="ECO:0007669"/>
    <property type="project" value="UniProtKB-SubCell"/>
</dbReference>
<evidence type="ECO:0000256" key="8">
    <source>
        <dbReference type="ARBA" id="ARBA00022737"/>
    </source>
</evidence>
<dbReference type="GO" id="GO:0016887">
    <property type="term" value="F:ATP hydrolysis activity"/>
    <property type="evidence" value="ECO:0007669"/>
    <property type="project" value="InterPro"/>
</dbReference>
<keyword evidence="15" id="KW-0325">Glycoprotein</keyword>
<evidence type="ECO:0000256" key="11">
    <source>
        <dbReference type="ARBA" id="ARBA00022840"/>
    </source>
</evidence>
<dbReference type="PROSITE" id="PS50893">
    <property type="entry name" value="ABC_TRANSPORTER_2"/>
    <property type="match status" value="2"/>
</dbReference>
<dbReference type="InterPro" id="IPR026082">
    <property type="entry name" value="ABCA"/>
</dbReference>
<evidence type="ECO:0000256" key="13">
    <source>
        <dbReference type="ARBA" id="ARBA00022989"/>
    </source>
</evidence>
<dbReference type="Proteomes" id="UP000472260">
    <property type="component" value="Unassembled WGS sequence"/>
</dbReference>
<feature type="transmembrane region" description="Helical" evidence="21">
    <location>
        <begin position="1720"/>
        <end position="1745"/>
    </location>
</feature>
<evidence type="ECO:0000256" key="20">
    <source>
        <dbReference type="SAM" id="MobiDB-lite"/>
    </source>
</evidence>
<dbReference type="Pfam" id="PF12698">
    <property type="entry name" value="ABC2_membrane_3"/>
    <property type="match status" value="2"/>
</dbReference>
<evidence type="ECO:0000256" key="10">
    <source>
        <dbReference type="ARBA" id="ARBA00022753"/>
    </source>
</evidence>
<keyword evidence="6" id="KW-0597">Phosphoprotein</keyword>
<feature type="transmembrane region" description="Helical" evidence="21">
    <location>
        <begin position="750"/>
        <end position="774"/>
    </location>
</feature>
<dbReference type="GO" id="GO:0005524">
    <property type="term" value="F:ATP binding"/>
    <property type="evidence" value="ECO:0007669"/>
    <property type="project" value="UniProtKB-KW"/>
</dbReference>
<dbReference type="InterPro" id="IPR003439">
    <property type="entry name" value="ABC_transporter-like_ATP-bd"/>
</dbReference>
<evidence type="ECO:0000256" key="2">
    <source>
        <dbReference type="ARBA" id="ARBA00004608"/>
    </source>
</evidence>
<evidence type="ECO:0000256" key="4">
    <source>
        <dbReference type="ARBA" id="ARBA00022448"/>
    </source>
</evidence>
<dbReference type="Pfam" id="PF23321">
    <property type="entry name" value="R1_ABCA1"/>
    <property type="match status" value="1"/>
</dbReference>
<dbReference type="CDD" id="cd03263">
    <property type="entry name" value="ABC_subfamily_A"/>
    <property type="match status" value="2"/>
</dbReference>
<evidence type="ECO:0000256" key="9">
    <source>
        <dbReference type="ARBA" id="ARBA00022741"/>
    </source>
</evidence>
<feature type="region of interest" description="Disordered" evidence="20">
    <location>
        <begin position="428"/>
        <end position="447"/>
    </location>
</feature>
<feature type="transmembrane region" description="Helical" evidence="21">
    <location>
        <begin position="1662"/>
        <end position="1683"/>
    </location>
</feature>
<feature type="transmembrane region" description="Helical" evidence="21">
    <location>
        <begin position="938"/>
        <end position="959"/>
    </location>
</feature>
<dbReference type="InterPro" id="IPR017871">
    <property type="entry name" value="ABC_transporter-like_CS"/>
</dbReference>
<evidence type="ECO:0000256" key="16">
    <source>
        <dbReference type="ARBA" id="ARBA00023228"/>
    </source>
</evidence>
<reference evidence="23" key="1">
    <citation type="submission" date="2025-08" db="UniProtKB">
        <authorList>
            <consortium name="Ensembl"/>
        </authorList>
    </citation>
    <scope>IDENTIFICATION</scope>
</reference>
<feature type="transmembrane region" description="Helical" evidence="21">
    <location>
        <begin position="1609"/>
        <end position="1632"/>
    </location>
</feature>
<dbReference type="InterPro" id="IPR013525">
    <property type="entry name" value="ABC2_TM"/>
</dbReference>
<evidence type="ECO:0000256" key="15">
    <source>
        <dbReference type="ARBA" id="ARBA00023180"/>
    </source>
</evidence>
<evidence type="ECO:0000256" key="17">
    <source>
        <dbReference type="ARBA" id="ARBA00059684"/>
    </source>
</evidence>
<dbReference type="InterPro" id="IPR056264">
    <property type="entry name" value="R2_ABCA1-4-like"/>
</dbReference>
<dbReference type="Ensembl" id="ENSSANT00000012247.1">
    <property type="protein sequence ID" value="ENSSANP00000011434.1"/>
    <property type="gene ID" value="ENSSANG00000005528.1"/>
</dbReference>
<evidence type="ECO:0000256" key="5">
    <source>
        <dbReference type="ARBA" id="ARBA00022481"/>
    </source>
</evidence>
<keyword evidence="8" id="KW-0677">Repeat</keyword>
<keyword evidence="12" id="KW-1278">Translocase</keyword>
<keyword evidence="5" id="KW-0488">Methylation</keyword>
<evidence type="ECO:0000256" key="21">
    <source>
        <dbReference type="SAM" id="Phobius"/>
    </source>
</evidence>
<keyword evidence="16" id="KW-0458">Lysosome</keyword>
<dbReference type="GO" id="GO:0005319">
    <property type="term" value="F:lipid transporter activity"/>
    <property type="evidence" value="ECO:0007669"/>
    <property type="project" value="TreeGrafter"/>
</dbReference>
<evidence type="ECO:0000256" key="14">
    <source>
        <dbReference type="ARBA" id="ARBA00023136"/>
    </source>
</evidence>
<evidence type="ECO:0000256" key="1">
    <source>
        <dbReference type="ARBA" id="ARBA00004155"/>
    </source>
</evidence>
<dbReference type="PANTHER" id="PTHR19229:SF36">
    <property type="entry name" value="ATP-BINDING CASSETTE SUB-FAMILY A MEMBER 2"/>
    <property type="match status" value="1"/>
</dbReference>
<evidence type="ECO:0000256" key="19">
    <source>
        <dbReference type="ARBA" id="ARBA00083139"/>
    </source>
</evidence>
<dbReference type="GO" id="GO:0010556">
    <property type="term" value="P:regulation of macromolecule biosynthetic process"/>
    <property type="evidence" value="ECO:0007669"/>
    <property type="project" value="UniProtKB-ARBA"/>
</dbReference>
<evidence type="ECO:0000256" key="12">
    <source>
        <dbReference type="ARBA" id="ARBA00022967"/>
    </source>
</evidence>
<evidence type="ECO:0000256" key="7">
    <source>
        <dbReference type="ARBA" id="ARBA00022692"/>
    </source>
</evidence>
<dbReference type="GO" id="GO:0005765">
    <property type="term" value="C:lysosomal membrane"/>
    <property type="evidence" value="ECO:0007669"/>
    <property type="project" value="UniProtKB-SubCell"/>
</dbReference>
<evidence type="ECO:0000313" key="23">
    <source>
        <dbReference type="Ensembl" id="ENSSANP00000011434.1"/>
    </source>
</evidence>
<dbReference type="SMART" id="SM00382">
    <property type="entry name" value="AAA"/>
    <property type="match status" value="2"/>
</dbReference>
<evidence type="ECO:0000256" key="18">
    <source>
        <dbReference type="ARBA" id="ARBA00068368"/>
    </source>
</evidence>
<organism evidence="23 24">
    <name type="scientific">Sinocyclocheilus anshuiensis</name>
    <dbReference type="NCBI Taxonomy" id="1608454"/>
    <lineage>
        <taxon>Eukaryota</taxon>
        <taxon>Metazoa</taxon>
        <taxon>Chordata</taxon>
        <taxon>Craniata</taxon>
        <taxon>Vertebrata</taxon>
        <taxon>Euteleostomi</taxon>
        <taxon>Actinopterygii</taxon>
        <taxon>Neopterygii</taxon>
        <taxon>Teleostei</taxon>
        <taxon>Ostariophysi</taxon>
        <taxon>Cypriniformes</taxon>
        <taxon>Cyprinidae</taxon>
        <taxon>Cyprininae</taxon>
        <taxon>Sinocyclocheilus</taxon>
    </lineage>
</organism>
<dbReference type="PANTHER" id="PTHR19229">
    <property type="entry name" value="ATP-BINDING CASSETTE TRANSPORTER SUBFAMILY A ABCA"/>
    <property type="match status" value="1"/>
</dbReference>
<dbReference type="Gene3D" id="3.40.50.300">
    <property type="entry name" value="P-loop containing nucleotide triphosphate hydrolases"/>
    <property type="match status" value="2"/>
</dbReference>
<dbReference type="GO" id="GO:0140359">
    <property type="term" value="F:ABC-type transporter activity"/>
    <property type="evidence" value="ECO:0007669"/>
    <property type="project" value="InterPro"/>
</dbReference>
<sequence length="2255" mass="252701">MGFLHQLHLLLWKNVTLKRRGPWVLAFEIFIPLVLFFILLGLRQKKPAIPVKEAFYTTAPLTSAGIIPIMQSLCPDGQRDEFGFLQYKNSTVTQLLERISEVVEQNHLFTSDRPSLGEELESLQQHLESLSSAQGPLESHYDTSHGFTVGSVLRNQSMFQQFLIRNLSLPNDTASLLLSSPINLKEVCFLTFFLLPFSSNPGQTAVLLKSKSRLKCFIHTQKQLLGGWRSLDGGLIQKVLRDPTKAARRQALLKVLSQALGITGGGGGQKFDPQALREVEGILLTGAVLETLTCGEGGNSEMSKILLVPEKQEAVLQAYRTTVCGGRAEQRAELFKEMSEELRDQIDTQRVCDELSLEQSNMSGLLDQSHLGALLKNLADVERLLRDVDLLSGLARLLPKGACAGHLPPPIANTTSWSSNTTTWGLNTTDSPVEEGGRAAGNEADAENPRSQFSAFVQLWAGLQPILCGNNRIIEPEALKQGNMSSLGFTSKEQRNLGLLVHLVTTNPKILYSPIGSEVDKVIQKANETFAFVGNVTHYARVWLNISAELRAFLEEGKLHNHLMWLQQFIADLKRHHDLLNVSDSELMNSLLEENFTLPNTTTLLEQLHTIDNAACGWTNFMSKVSVDIFRGFPDEESIVNYTLNQAYQDNVSVFASVIFQTNKDGSLPPHVMYKIRQNSSFTEKTNEIRRAYWRPGPNTGGKFYFLYGFVWIQDMIERAIINTFVGHDVVEPGNYVQMFPYPCYTRDDFLFVIEHMMPLCMVISWVYSVAMMIQHIVAEKEVMKMMGLNNAVHWVAWFITGFVQLSISVTALTAILKYGKVLLHSDPFIIWLFLTIYAVATIMFCFLVSVLYSKAKLASACGGIIYFLSYVPYMYVAIREEVAHDKITAFEKCIASLMSTTAFGLGSKYFALYEVAGVGIQWRTINQSPVEGDDFNLLLSMVMLTIDAIVYGVLTWYIEAVHPGMYGLPRPWYFPLQKSYWLGSGRIETWERPWGGGTRLSVMEEDQACAMEHRRSEETRGIEEEPSHLPLVVCIDKLTKVYKTGSKLALNKLSLNLHENQVVSFLGHNGAGKTTTMSILTGLFPPTSGSATIYGHDIRTEMERIRQNLGMCPQHNVLFDKLSVEEHLWFYSRLKGMAEEDIRKEMDKMIEDLELSNKRHSLVQTLSGGMKRKLSVAIAFVGGSRAVILDEPTAGVDPYARRAIWDLILKYKQGRTILLSTHHMDEADLLGDRIAIISHGKLKCCGSPLFLKSTYGDGYKLTLVKKQSDSHTAGICADLLICGLDVLMVSLWLLGDLPPLILSPSQYHNYTQPRGNFILYANEDRLQYRSKRSPDASPQRIVNTLRSPSGVGATCVLKTPFNSTLDQLAQSLNPYANNSKTLAARYFDSMCLDSFTQGVPLSNFVPPPPSPAPSDDPDAHFEDGLWNYTAAPPTTVREMATSPPTLPLSIREPVRCICSMQGTGFSCPSGVGGRPPLMKVVTGDILVDITGRNVSEYLLYTSDRLRLHRYGGFTVGNIQKSVPASFGRKTPPMVRKIAVRRSSQVLYNNKGYHSMPTYLNVLNNAILRANLPSSKGNPAAYGITVTNHPMNRTSASLSLDYLLQGTDVVIAIFIIVAMSFVPASFVVFLVAEKSTKAKHLQFVSGCDPVTYWLANYIWDMLNYLVPATCCVLILFVFDLPAYTSPTNFPAVLSLFLLYGWSITPIMYPASFWFEVPSTAYVFLIVINLFIGITATVATFLLQLFERDKDLKLVNSYLKSCFLIFPNYNLGHGLMEMAYNEYINEYYAKIGQFDKVKSPFEWDIVTRGLVAMTIEGFVGFLITILCQYNFLRKAQRMPVNSQPVEDDDVDVACERRRVLRGDADNDMLKIDNLTKVYKSRKMGRILAVDRLCLGVRPGECFGLLGVNGAGKTTTFKMLTGDESTTGGEAFIQGHSILRELLCLQQSIGYCPQFDALFDDLTAREHLELYTRLRGIPWKDEERVVRWALEKLELSKYADKPAGTYSGGNKRKLSTAIALIGYPSLIFLDEPTTGMDPKARRFLWNLILDIIKTGRSVVLTSHSMEECEALCTRLGIMVNGRFKCLGSIQHLKNRFGDGYMITVRTKTTTSIKEVIRFFNRNFPEAVLKERHHTKIQYQLKSENISLAQVFSKMEQVVEVLSIEDYSVSQTTLDNVFVNFAKKQSDNLEQQESSPSSAGQSPLQRLLSILRPCPTNTELNALVREEPEELESDDDDEGLISFEEERVQLSFNTDTLC</sequence>
<keyword evidence="7 21" id="KW-0812">Transmembrane</keyword>
<dbReference type="FunFam" id="3.40.50.300:FF:000511">
    <property type="entry name" value="ATP-binding cassette, sub-family A (ABC1), member 2"/>
    <property type="match status" value="1"/>
</dbReference>
<name>A0A671KXL2_9TELE</name>
<keyword evidence="10" id="KW-0967">Endosome</keyword>
<dbReference type="FunFam" id="3.40.50.300:FF:000612">
    <property type="entry name" value="ATP-binding cassette, sub-family A (ABC1), member 2"/>
    <property type="match status" value="1"/>
</dbReference>